<evidence type="ECO:0000313" key="2">
    <source>
        <dbReference type="Proteomes" id="UP000198508"/>
    </source>
</evidence>
<dbReference type="Pfam" id="PF14196">
    <property type="entry name" value="ATC_hydrolase"/>
    <property type="match status" value="1"/>
</dbReference>
<dbReference type="STRING" id="460384.SAMN05216313_112109"/>
<name>A0A1I0GNE2_9FIRM</name>
<organism evidence="1 2">
    <name type="scientific">Enterocloster lavalensis</name>
    <dbReference type="NCBI Taxonomy" id="460384"/>
    <lineage>
        <taxon>Bacteria</taxon>
        <taxon>Bacillati</taxon>
        <taxon>Bacillota</taxon>
        <taxon>Clostridia</taxon>
        <taxon>Lachnospirales</taxon>
        <taxon>Lachnospiraceae</taxon>
        <taxon>Enterocloster</taxon>
    </lineage>
</organism>
<reference evidence="2" key="1">
    <citation type="submission" date="2016-10" db="EMBL/GenBank/DDBJ databases">
        <authorList>
            <person name="Varghese N."/>
            <person name="Submissions S."/>
        </authorList>
    </citation>
    <scope>NUCLEOTIDE SEQUENCE [LARGE SCALE GENOMIC DNA]</scope>
    <source>
        <strain evidence="2">NLAE-zl-G277</strain>
    </source>
</reference>
<dbReference type="AlphaFoldDB" id="A0A1I0GNE2"/>
<keyword evidence="1" id="KW-0378">Hydrolase</keyword>
<dbReference type="InterPro" id="IPR026002">
    <property type="entry name" value="ATC_hydrolase-like"/>
</dbReference>
<protein>
    <submittedName>
        <fullName evidence="1">L-2-amino-thiazoline-4-carboxylic acid hydrolase</fullName>
    </submittedName>
</protein>
<gene>
    <name evidence="1" type="ORF">SAMN05216313_112109</name>
</gene>
<dbReference type="RefSeq" id="WP_092364376.1">
    <property type="nucleotide sequence ID" value="NZ_FOIM01000012.1"/>
</dbReference>
<sequence length="302" mass="33862">MNTIHEIGLQNQQDFWAMLYLYVGRSILDVCGRRGEKAVRRAVREMAREKGKKLASSYREKGVKTNLETLFAGGNHCSDDPRVRLEVLRQDEDIRIWEIYTCPMASLWLDAGEAGLGTMYCEENQHGLVEGFTGGVGQLNLTKKLTCHRTNGCRADDYCRFSAYYRAANCGGEQCKASFTAPDEEYQPYVPEEPAAGREMIREKCVQTVYYMTRAARELFGEEGLCAVALGLKELAGPVAELVLHNEDATLSTDRTAFLAANIPVSLDPAADPLWEDYGGCGTRELFEINFLEPFKRALDLR</sequence>
<proteinExistence type="predicted"/>
<dbReference type="Proteomes" id="UP000198508">
    <property type="component" value="Unassembled WGS sequence"/>
</dbReference>
<accession>A0A1I0GNE2</accession>
<dbReference type="GO" id="GO:0016787">
    <property type="term" value="F:hydrolase activity"/>
    <property type="evidence" value="ECO:0007669"/>
    <property type="project" value="UniProtKB-KW"/>
</dbReference>
<dbReference type="EMBL" id="FOIM01000012">
    <property type="protein sequence ID" value="SET72535.1"/>
    <property type="molecule type" value="Genomic_DNA"/>
</dbReference>
<evidence type="ECO:0000313" key="1">
    <source>
        <dbReference type="EMBL" id="SET72535.1"/>
    </source>
</evidence>
<keyword evidence="2" id="KW-1185">Reference proteome</keyword>